<comment type="caution">
    <text evidence="2">The sequence shown here is derived from an EMBL/GenBank/DDBJ whole genome shotgun (WGS) entry which is preliminary data.</text>
</comment>
<dbReference type="EMBL" id="JAQQWK010000002">
    <property type="protein sequence ID" value="KAK8050845.1"/>
    <property type="molecule type" value="Genomic_DNA"/>
</dbReference>
<evidence type="ECO:0000256" key="1">
    <source>
        <dbReference type="SAM" id="MobiDB-lite"/>
    </source>
</evidence>
<dbReference type="Proteomes" id="UP001444661">
    <property type="component" value="Unassembled WGS sequence"/>
</dbReference>
<protein>
    <submittedName>
        <fullName evidence="2">Uncharacterized protein</fullName>
    </submittedName>
</protein>
<proteinExistence type="predicted"/>
<organism evidence="2 3">
    <name type="scientific">Apiospora rasikravindrae</name>
    <dbReference type="NCBI Taxonomy" id="990691"/>
    <lineage>
        <taxon>Eukaryota</taxon>
        <taxon>Fungi</taxon>
        <taxon>Dikarya</taxon>
        <taxon>Ascomycota</taxon>
        <taxon>Pezizomycotina</taxon>
        <taxon>Sordariomycetes</taxon>
        <taxon>Xylariomycetidae</taxon>
        <taxon>Amphisphaeriales</taxon>
        <taxon>Apiosporaceae</taxon>
        <taxon>Apiospora</taxon>
    </lineage>
</organism>
<keyword evidence="3" id="KW-1185">Reference proteome</keyword>
<sequence length="66" mass="7224">MSDGQNELPYDDARFLFALRQTNKKKDLDGSVLGDRKAGSSETQGDWKDGSRAGFSTALVDIIAKM</sequence>
<evidence type="ECO:0000313" key="3">
    <source>
        <dbReference type="Proteomes" id="UP001444661"/>
    </source>
</evidence>
<accession>A0ABR1TW15</accession>
<feature type="region of interest" description="Disordered" evidence="1">
    <location>
        <begin position="28"/>
        <end position="48"/>
    </location>
</feature>
<name>A0ABR1TW15_9PEZI</name>
<evidence type="ECO:0000313" key="2">
    <source>
        <dbReference type="EMBL" id="KAK8050845.1"/>
    </source>
</evidence>
<gene>
    <name evidence="2" type="ORF">PG993_002230</name>
</gene>
<reference evidence="2 3" key="1">
    <citation type="submission" date="2023-01" db="EMBL/GenBank/DDBJ databases">
        <title>Analysis of 21 Apiospora genomes using comparative genomics revels a genus with tremendous synthesis potential of carbohydrate active enzymes and secondary metabolites.</title>
        <authorList>
            <person name="Sorensen T."/>
        </authorList>
    </citation>
    <scope>NUCLEOTIDE SEQUENCE [LARGE SCALE GENOMIC DNA]</scope>
    <source>
        <strain evidence="2 3">CBS 33761</strain>
    </source>
</reference>